<dbReference type="GO" id="GO:0003677">
    <property type="term" value="F:DNA binding"/>
    <property type="evidence" value="ECO:0007669"/>
    <property type="project" value="UniProtKB-KW"/>
</dbReference>
<organism evidence="8 9">
    <name type="scientific">Talaromyces amestolkiae</name>
    <dbReference type="NCBI Taxonomy" id="1196081"/>
    <lineage>
        <taxon>Eukaryota</taxon>
        <taxon>Fungi</taxon>
        <taxon>Dikarya</taxon>
        <taxon>Ascomycota</taxon>
        <taxon>Pezizomycotina</taxon>
        <taxon>Eurotiomycetes</taxon>
        <taxon>Eurotiomycetidae</taxon>
        <taxon>Eurotiales</taxon>
        <taxon>Trichocomaceae</taxon>
        <taxon>Talaromyces</taxon>
        <taxon>Talaromyces sect. Talaromyces</taxon>
    </lineage>
</organism>
<keyword evidence="5" id="KW-0539">Nucleus</keyword>
<dbReference type="SMART" id="SM00906">
    <property type="entry name" value="Fungal_trans"/>
    <property type="match status" value="1"/>
</dbReference>
<keyword evidence="4" id="KW-0804">Transcription</keyword>
<dbReference type="PROSITE" id="PS00463">
    <property type="entry name" value="ZN2_CY6_FUNGAL_1"/>
    <property type="match status" value="1"/>
</dbReference>
<dbReference type="OrthoDB" id="4151048at2759"/>
<evidence type="ECO:0000256" key="2">
    <source>
        <dbReference type="ARBA" id="ARBA00023015"/>
    </source>
</evidence>
<dbReference type="Proteomes" id="UP000249363">
    <property type="component" value="Unassembled WGS sequence"/>
</dbReference>
<keyword evidence="1" id="KW-0479">Metal-binding</keyword>
<evidence type="ECO:0000256" key="6">
    <source>
        <dbReference type="SAM" id="MobiDB-lite"/>
    </source>
</evidence>
<dbReference type="Gene3D" id="4.10.240.10">
    <property type="entry name" value="Zn(2)-C6 fungal-type DNA-binding domain"/>
    <property type="match status" value="1"/>
</dbReference>
<dbReference type="PANTHER" id="PTHR46910">
    <property type="entry name" value="TRANSCRIPTION FACTOR PDR1"/>
    <property type="match status" value="1"/>
</dbReference>
<dbReference type="AlphaFoldDB" id="A0A364LCN6"/>
<keyword evidence="2" id="KW-0805">Transcription regulation</keyword>
<gene>
    <name evidence="8" type="ORF">BHQ10_009602</name>
</gene>
<dbReference type="Pfam" id="PF04082">
    <property type="entry name" value="Fungal_trans"/>
    <property type="match status" value="1"/>
</dbReference>
<dbReference type="GO" id="GO:0000981">
    <property type="term" value="F:DNA-binding transcription factor activity, RNA polymerase II-specific"/>
    <property type="evidence" value="ECO:0007669"/>
    <property type="project" value="InterPro"/>
</dbReference>
<dbReference type="EMBL" id="MIKG01000025">
    <property type="protein sequence ID" value="RAO73590.1"/>
    <property type="molecule type" value="Genomic_DNA"/>
</dbReference>
<evidence type="ECO:0000256" key="1">
    <source>
        <dbReference type="ARBA" id="ARBA00022723"/>
    </source>
</evidence>
<dbReference type="GeneID" id="63798816"/>
<dbReference type="Pfam" id="PF00172">
    <property type="entry name" value="Zn_clus"/>
    <property type="match status" value="1"/>
</dbReference>
<dbReference type="InterPro" id="IPR007219">
    <property type="entry name" value="XnlR_reg_dom"/>
</dbReference>
<proteinExistence type="predicted"/>
<feature type="region of interest" description="Disordered" evidence="6">
    <location>
        <begin position="53"/>
        <end position="89"/>
    </location>
</feature>
<comment type="caution">
    <text evidence="8">The sequence shown here is derived from an EMBL/GenBank/DDBJ whole genome shotgun (WGS) entry which is preliminary data.</text>
</comment>
<dbReference type="CDD" id="cd00067">
    <property type="entry name" value="GAL4"/>
    <property type="match status" value="1"/>
</dbReference>
<evidence type="ECO:0000313" key="8">
    <source>
        <dbReference type="EMBL" id="RAO73590.1"/>
    </source>
</evidence>
<dbReference type="CDD" id="cd12148">
    <property type="entry name" value="fungal_TF_MHR"/>
    <property type="match status" value="1"/>
</dbReference>
<protein>
    <recommendedName>
        <fullName evidence="7">Zn(2)-C6 fungal-type domain-containing protein</fullName>
    </recommendedName>
</protein>
<dbReference type="InterPro" id="IPR001138">
    <property type="entry name" value="Zn2Cys6_DnaBD"/>
</dbReference>
<name>A0A364LCN6_TALAM</name>
<evidence type="ECO:0000313" key="9">
    <source>
        <dbReference type="Proteomes" id="UP000249363"/>
    </source>
</evidence>
<dbReference type="STRING" id="1196081.A0A364LCN6"/>
<dbReference type="RefSeq" id="XP_040738104.1">
    <property type="nucleotide sequence ID" value="XM_040882536.1"/>
</dbReference>
<dbReference type="InterPro" id="IPR036864">
    <property type="entry name" value="Zn2-C6_fun-type_DNA-bd_sf"/>
</dbReference>
<dbReference type="GO" id="GO:0008270">
    <property type="term" value="F:zinc ion binding"/>
    <property type="evidence" value="ECO:0007669"/>
    <property type="project" value="InterPro"/>
</dbReference>
<keyword evidence="9" id="KW-1185">Reference proteome</keyword>
<dbReference type="PANTHER" id="PTHR46910:SF33">
    <property type="entry name" value="ZN(II)2CYS6 TRANSCRIPTION FACTOR (EUROFUNG)"/>
    <property type="match status" value="1"/>
</dbReference>
<evidence type="ECO:0000256" key="4">
    <source>
        <dbReference type="ARBA" id="ARBA00023163"/>
    </source>
</evidence>
<dbReference type="PROSITE" id="PS50048">
    <property type="entry name" value="ZN2_CY6_FUNGAL_2"/>
    <property type="match status" value="1"/>
</dbReference>
<dbReference type="SUPFAM" id="SSF57701">
    <property type="entry name" value="Zn2/Cys6 DNA-binding domain"/>
    <property type="match status" value="1"/>
</dbReference>
<evidence type="ECO:0000256" key="5">
    <source>
        <dbReference type="ARBA" id="ARBA00023242"/>
    </source>
</evidence>
<dbReference type="GO" id="GO:0006351">
    <property type="term" value="P:DNA-templated transcription"/>
    <property type="evidence" value="ECO:0007669"/>
    <property type="project" value="InterPro"/>
</dbReference>
<keyword evidence="3" id="KW-0238">DNA-binding</keyword>
<dbReference type="InterPro" id="IPR050987">
    <property type="entry name" value="AtrR-like"/>
</dbReference>
<sequence length="485" mass="54461">MKHFLGNPQPLRPKRKRLSHACNYCRLKKIRCDDAQPGCGACQSAGIDCITNTRQQPDDPSLSQRTAEKDVLEESQGQQFNPRLSSQSREIDISPRAGTCGTIQGVPILQDLSRLSPLNSKSANKVSSLNEPDGDDYLPLIPSTLPEAGTARIATQWLRIAFNRLKLYPPRDWIEFEKDAVSQRISLEPFFGNPGPALPNADEIRAHTARFVADVLVIYPLISTSLVRRLLDQITCIPLKITSVRVQDPSVLAFGYLVSIVGMKLQPKSSPQQLLIERYLGHCTSLLGHLLAERSVTSLQMVLLLAIILRVCDRLDLSWDVLMVALTMAKSLNCDRNCALLVTGEESEAKRAWWCLYAFEKILAFETGRQTTIVDRYLSTIKPQSEKERKAMTEPSASIHIHKEDSAEYKYALISLVNILGEMTKRSSQCWGLDELKACRRDAAIARIFDTAGEIDSMLMDWQHFQRANFLYGFLHIASLFQSTL</sequence>
<accession>A0A364LCN6</accession>
<dbReference type="SMART" id="SM00066">
    <property type="entry name" value="GAL4"/>
    <property type="match status" value="1"/>
</dbReference>
<feature type="domain" description="Zn(2)-C6 fungal-type" evidence="7">
    <location>
        <begin position="21"/>
        <end position="51"/>
    </location>
</feature>
<evidence type="ECO:0000256" key="3">
    <source>
        <dbReference type="ARBA" id="ARBA00023125"/>
    </source>
</evidence>
<reference evidence="8 9" key="1">
    <citation type="journal article" date="2017" name="Biotechnol. Biofuels">
        <title>Differential beta-glucosidase expression as a function of carbon source availability in Talaromyces amestolkiae: a genomic and proteomic approach.</title>
        <authorList>
            <person name="de Eugenio L.I."/>
            <person name="Mendez-Liter J.A."/>
            <person name="Nieto-Dominguez M."/>
            <person name="Alonso L."/>
            <person name="Gil-Munoz J."/>
            <person name="Barriuso J."/>
            <person name="Prieto A."/>
            <person name="Martinez M.J."/>
        </authorList>
    </citation>
    <scope>NUCLEOTIDE SEQUENCE [LARGE SCALE GENOMIC DNA]</scope>
    <source>
        <strain evidence="8 9">CIB</strain>
    </source>
</reference>
<feature type="compositionally biased region" description="Polar residues" evidence="6">
    <location>
        <begin position="75"/>
        <end position="88"/>
    </location>
</feature>
<evidence type="ECO:0000259" key="7">
    <source>
        <dbReference type="PROSITE" id="PS50048"/>
    </source>
</evidence>